<keyword evidence="2" id="KW-0732">Signal</keyword>
<dbReference type="PANTHER" id="PTHR34587:SF2">
    <property type="entry name" value="G-PROTEIN COUPLED RECEPTORS FAMILY 1 PROFILE DOMAIN-CONTAINING PROTEIN"/>
    <property type="match status" value="1"/>
</dbReference>
<feature type="signal peptide" evidence="2">
    <location>
        <begin position="1"/>
        <end position="17"/>
    </location>
</feature>
<gene>
    <name evidence="3" type="ORF">ColLi_13977</name>
</gene>
<evidence type="ECO:0000313" key="3">
    <source>
        <dbReference type="EMBL" id="GJC91139.1"/>
    </source>
</evidence>
<feature type="compositionally biased region" description="Basic and acidic residues" evidence="1">
    <location>
        <begin position="297"/>
        <end position="312"/>
    </location>
</feature>
<evidence type="ECO:0000313" key="4">
    <source>
        <dbReference type="Proteomes" id="UP001055172"/>
    </source>
</evidence>
<evidence type="ECO:0000256" key="1">
    <source>
        <dbReference type="SAM" id="MobiDB-lite"/>
    </source>
</evidence>
<feature type="compositionally biased region" description="Gly residues" evidence="1">
    <location>
        <begin position="276"/>
        <end position="286"/>
    </location>
</feature>
<protein>
    <recommendedName>
        <fullName evidence="5">Ribosomal protein s17</fullName>
    </recommendedName>
</protein>
<dbReference type="InterPro" id="IPR053216">
    <property type="entry name" value="Appressorial_penetr-assoc"/>
</dbReference>
<keyword evidence="4" id="KW-1185">Reference proteome</keyword>
<evidence type="ECO:0008006" key="5">
    <source>
        <dbReference type="Google" id="ProtNLM"/>
    </source>
</evidence>
<dbReference type="EMBL" id="BPPX01000072">
    <property type="protein sequence ID" value="GJC91139.1"/>
    <property type="molecule type" value="Genomic_DNA"/>
</dbReference>
<feature type="chain" id="PRO_5041362400" description="Ribosomal protein s17" evidence="2">
    <location>
        <begin position="18"/>
        <end position="312"/>
    </location>
</feature>
<reference evidence="3 4" key="1">
    <citation type="submission" date="2021-07" db="EMBL/GenBank/DDBJ databases">
        <title>Genome data of Colletotrichum spaethianum.</title>
        <authorList>
            <person name="Utami Y.D."/>
            <person name="Hiruma K."/>
        </authorList>
    </citation>
    <scope>NUCLEOTIDE SEQUENCE [LARGE SCALE GENOMIC DNA]</scope>
    <source>
        <strain evidence="3 4">MAFF 242679</strain>
    </source>
</reference>
<accession>A0AA37H186</accession>
<feature type="compositionally biased region" description="Gly residues" evidence="1">
    <location>
        <begin position="255"/>
        <end position="266"/>
    </location>
</feature>
<dbReference type="PANTHER" id="PTHR34587">
    <property type="entry name" value="VWFA DOMAIN-CONTAINING PROTEIN"/>
    <property type="match status" value="1"/>
</dbReference>
<feature type="region of interest" description="Disordered" evidence="1">
    <location>
        <begin position="252"/>
        <end position="312"/>
    </location>
</feature>
<sequence>MMLYSFVFTAILSAALTQGVALPGSSSLVHPGLGILARQQSKSTCLQSNLIQSASGLTGQESGTSGIKAGQAKSETDKDNFINFCAGQTITNGQQITAGSCNGIPMGKIPAQKNMISAIITNPQPGTKLQASTTFNVSVQTTHLKAGVFVNPTTNYYTAPQDLDGAGDIIGHCHVTIQDIGSMDSTTPPDPSKFAFFKGIDDAGNGKGLLQATVSGGLPAGTYRVCTMIAAANHQPVAMPVAQRGAQDDCTKFEVGGGGGGGGGGAATPTPTPSGAAGGAKKGTGGATAPKPKKSGTTKDGKKDAKKDKKGN</sequence>
<dbReference type="Proteomes" id="UP001055172">
    <property type="component" value="Unassembled WGS sequence"/>
</dbReference>
<comment type="caution">
    <text evidence="3">The sequence shown here is derived from an EMBL/GenBank/DDBJ whole genome shotgun (WGS) entry which is preliminary data.</text>
</comment>
<dbReference type="AlphaFoldDB" id="A0AA37H186"/>
<organism evidence="3 4">
    <name type="scientific">Colletotrichum liriopes</name>
    <dbReference type="NCBI Taxonomy" id="708192"/>
    <lineage>
        <taxon>Eukaryota</taxon>
        <taxon>Fungi</taxon>
        <taxon>Dikarya</taxon>
        <taxon>Ascomycota</taxon>
        <taxon>Pezizomycotina</taxon>
        <taxon>Sordariomycetes</taxon>
        <taxon>Hypocreomycetidae</taxon>
        <taxon>Glomerellales</taxon>
        <taxon>Glomerellaceae</taxon>
        <taxon>Colletotrichum</taxon>
        <taxon>Colletotrichum spaethianum species complex</taxon>
    </lineage>
</organism>
<proteinExistence type="predicted"/>
<name>A0AA37H186_9PEZI</name>
<evidence type="ECO:0000256" key="2">
    <source>
        <dbReference type="SAM" id="SignalP"/>
    </source>
</evidence>